<evidence type="ECO:0000259" key="5">
    <source>
        <dbReference type="PROSITE" id="PS50977"/>
    </source>
</evidence>
<dbReference type="PRINTS" id="PR00455">
    <property type="entry name" value="HTHTETR"/>
</dbReference>
<evidence type="ECO:0000256" key="3">
    <source>
        <dbReference type="ARBA" id="ARBA00023163"/>
    </source>
</evidence>
<feature type="domain" description="HTH tetR-type" evidence="5">
    <location>
        <begin position="5"/>
        <end position="65"/>
    </location>
</feature>
<dbReference type="InterPro" id="IPR054156">
    <property type="entry name" value="YxaF_TetR_C"/>
</dbReference>
<sequence length="192" mass="21538">MNEKGSTKRKILKTAARLFRQQGYHATGLNQIIQESGTPKGSLYHYFPNGKEELAVESIRITKANASLALMETLAPYHHVEEAFQALFAGFQEFVNNYDEEKEEGAPIGLLALETSSMSEPLRRICKESYEEWQKIFEAKMIECGIDQTRAKELSLVMIVLVEGAVTLSVVNKTSQPFIIIAKQIPSLLNKS</sequence>
<dbReference type="PROSITE" id="PS50977">
    <property type="entry name" value="HTH_TETR_2"/>
    <property type="match status" value="1"/>
</dbReference>
<evidence type="ECO:0000313" key="7">
    <source>
        <dbReference type="Proteomes" id="UP001589833"/>
    </source>
</evidence>
<dbReference type="InterPro" id="IPR001647">
    <property type="entry name" value="HTH_TetR"/>
</dbReference>
<dbReference type="Proteomes" id="UP001589833">
    <property type="component" value="Unassembled WGS sequence"/>
</dbReference>
<evidence type="ECO:0000313" key="6">
    <source>
        <dbReference type="EMBL" id="MFC0558477.1"/>
    </source>
</evidence>
<dbReference type="Gene3D" id="1.10.357.10">
    <property type="entry name" value="Tetracycline Repressor, domain 2"/>
    <property type="match status" value="1"/>
</dbReference>
<dbReference type="Pfam" id="PF00440">
    <property type="entry name" value="TetR_N"/>
    <property type="match status" value="1"/>
</dbReference>
<comment type="caution">
    <text evidence="6">The sequence shown here is derived from an EMBL/GenBank/DDBJ whole genome shotgun (WGS) entry which is preliminary data.</text>
</comment>
<dbReference type="PANTHER" id="PTHR47506">
    <property type="entry name" value="TRANSCRIPTIONAL REGULATORY PROTEIN"/>
    <property type="match status" value="1"/>
</dbReference>
<reference evidence="6 7" key="1">
    <citation type="submission" date="2024-09" db="EMBL/GenBank/DDBJ databases">
        <authorList>
            <person name="Sun Q."/>
            <person name="Mori K."/>
        </authorList>
    </citation>
    <scope>NUCLEOTIDE SEQUENCE [LARGE SCALE GENOMIC DNA]</scope>
    <source>
        <strain evidence="6 7">NCAIM B.02301</strain>
    </source>
</reference>
<protein>
    <submittedName>
        <fullName evidence="6">TetR/AcrR family transcriptional regulator</fullName>
    </submittedName>
</protein>
<proteinExistence type="predicted"/>
<dbReference type="PANTHER" id="PTHR47506:SF3">
    <property type="entry name" value="HTH-TYPE TRANSCRIPTIONAL REGULATOR LMRA"/>
    <property type="match status" value="1"/>
</dbReference>
<gene>
    <name evidence="6" type="ORF">ACFFH4_05380</name>
</gene>
<dbReference type="InterPro" id="IPR036271">
    <property type="entry name" value="Tet_transcr_reg_TetR-rel_C_sf"/>
</dbReference>
<evidence type="ECO:0000256" key="2">
    <source>
        <dbReference type="ARBA" id="ARBA00023125"/>
    </source>
</evidence>
<dbReference type="SUPFAM" id="SSF48498">
    <property type="entry name" value="Tetracyclin repressor-like, C-terminal domain"/>
    <property type="match status" value="1"/>
</dbReference>
<name>A0ABV6NCH3_9BACI</name>
<keyword evidence="1" id="KW-0805">Transcription regulation</keyword>
<organism evidence="6 7">
    <name type="scientific">Halalkalibacter alkalisediminis</name>
    <dbReference type="NCBI Taxonomy" id="935616"/>
    <lineage>
        <taxon>Bacteria</taxon>
        <taxon>Bacillati</taxon>
        <taxon>Bacillota</taxon>
        <taxon>Bacilli</taxon>
        <taxon>Bacillales</taxon>
        <taxon>Bacillaceae</taxon>
        <taxon>Halalkalibacter</taxon>
    </lineage>
</organism>
<dbReference type="InterPro" id="IPR009057">
    <property type="entry name" value="Homeodomain-like_sf"/>
</dbReference>
<keyword evidence="2 4" id="KW-0238">DNA-binding</keyword>
<evidence type="ECO:0000256" key="1">
    <source>
        <dbReference type="ARBA" id="ARBA00023015"/>
    </source>
</evidence>
<dbReference type="SUPFAM" id="SSF46689">
    <property type="entry name" value="Homeodomain-like"/>
    <property type="match status" value="1"/>
</dbReference>
<dbReference type="EMBL" id="JBHLTR010000006">
    <property type="protein sequence ID" value="MFC0558477.1"/>
    <property type="molecule type" value="Genomic_DNA"/>
</dbReference>
<keyword evidence="7" id="KW-1185">Reference proteome</keyword>
<dbReference type="RefSeq" id="WP_273840196.1">
    <property type="nucleotide sequence ID" value="NZ_JAQQWT010000001.1"/>
</dbReference>
<keyword evidence="3" id="KW-0804">Transcription</keyword>
<accession>A0ABV6NCH3</accession>
<dbReference type="Pfam" id="PF21993">
    <property type="entry name" value="TetR_C_13_2"/>
    <property type="match status" value="1"/>
</dbReference>
<feature type="DNA-binding region" description="H-T-H motif" evidence="4">
    <location>
        <begin position="28"/>
        <end position="47"/>
    </location>
</feature>
<evidence type="ECO:0000256" key="4">
    <source>
        <dbReference type="PROSITE-ProRule" id="PRU00335"/>
    </source>
</evidence>